<dbReference type="SUPFAM" id="SSF103511">
    <property type="entry name" value="Chlorophyll a-b binding protein"/>
    <property type="match status" value="1"/>
</dbReference>
<sequence>AFGILFLTAGFYELKFWTESESRAPGDFGDPAGWTTTFGGVQFDDELRNRELNNGRFSMFAVIGILVAEQWTGLDGVDQFDAAMKRWQGPFENPEKPNAVAKEDNGGWSDRCQISRDNGSADSFAIDSRELVPPPQDATEPVKFDFDANAPDIGCPGYMPKKSDTDSDRYFEGPSRATRCVRVSACTCNIRQRRQLPRWRYVSRAPRTSGVFLDAAQIHRSSQNYLLNKREGALIYGDSSIQPGVHCYRSALAPRLNIWDIAGSDHVEALWLTVFSACGNAVFAADWMPVLDGWTAETYLNPT</sequence>
<comment type="subcellular location">
    <subcellularLocation>
        <location evidence="1">Plastid</location>
        <location evidence="1">Chloroplast</location>
    </subcellularLocation>
</comment>
<proteinExistence type="predicted"/>
<protein>
    <recommendedName>
        <fullName evidence="7">Chlorophyll a-b binding protein, chloroplastic</fullName>
    </recommendedName>
</protein>
<organism evidence="5 6">
    <name type="scientific">Prorocentrum cordatum</name>
    <dbReference type="NCBI Taxonomy" id="2364126"/>
    <lineage>
        <taxon>Eukaryota</taxon>
        <taxon>Sar</taxon>
        <taxon>Alveolata</taxon>
        <taxon>Dinophyceae</taxon>
        <taxon>Prorocentrales</taxon>
        <taxon>Prorocentraceae</taxon>
        <taxon>Prorocentrum</taxon>
    </lineage>
</organism>
<feature type="non-terminal residue" evidence="5">
    <location>
        <position position="303"/>
    </location>
</feature>
<dbReference type="Pfam" id="PF00504">
    <property type="entry name" value="Chloroa_b-bind"/>
    <property type="match status" value="1"/>
</dbReference>
<dbReference type="Proteomes" id="UP001189429">
    <property type="component" value="Unassembled WGS sequence"/>
</dbReference>
<feature type="non-terminal residue" evidence="5">
    <location>
        <position position="1"/>
    </location>
</feature>
<dbReference type="EMBL" id="CAUYUJ010017983">
    <property type="protein sequence ID" value="CAK0879631.1"/>
    <property type="molecule type" value="Genomic_DNA"/>
</dbReference>
<evidence type="ECO:0000256" key="1">
    <source>
        <dbReference type="ARBA" id="ARBA00004229"/>
    </source>
</evidence>
<gene>
    <name evidence="5" type="ORF">PCOR1329_LOCUS63010</name>
</gene>
<keyword evidence="2" id="KW-0150">Chloroplast</keyword>
<dbReference type="InterPro" id="IPR022796">
    <property type="entry name" value="Chloroa_b-bind"/>
</dbReference>
<evidence type="ECO:0000313" key="6">
    <source>
        <dbReference type="Proteomes" id="UP001189429"/>
    </source>
</evidence>
<evidence type="ECO:0000313" key="5">
    <source>
        <dbReference type="EMBL" id="CAK0879631.1"/>
    </source>
</evidence>
<dbReference type="Gene3D" id="1.10.3460.10">
    <property type="entry name" value="Chlorophyll a/b binding protein domain"/>
    <property type="match status" value="1"/>
</dbReference>
<evidence type="ECO:0008006" key="7">
    <source>
        <dbReference type="Google" id="ProtNLM"/>
    </source>
</evidence>
<evidence type="ECO:0000256" key="2">
    <source>
        <dbReference type="ARBA" id="ARBA00022528"/>
    </source>
</evidence>
<evidence type="ECO:0000256" key="3">
    <source>
        <dbReference type="ARBA" id="ARBA00022640"/>
    </source>
</evidence>
<accession>A0ABN9W3Z7</accession>
<feature type="region of interest" description="Disordered" evidence="4">
    <location>
        <begin position="89"/>
        <end position="108"/>
    </location>
</feature>
<comment type="caution">
    <text evidence="5">The sequence shown here is derived from an EMBL/GenBank/DDBJ whole genome shotgun (WGS) entry which is preliminary data.</text>
</comment>
<keyword evidence="6" id="KW-1185">Reference proteome</keyword>
<reference evidence="5" key="1">
    <citation type="submission" date="2023-10" db="EMBL/GenBank/DDBJ databases">
        <authorList>
            <person name="Chen Y."/>
            <person name="Shah S."/>
            <person name="Dougan E. K."/>
            <person name="Thang M."/>
            <person name="Chan C."/>
        </authorList>
    </citation>
    <scope>NUCLEOTIDE SEQUENCE [LARGE SCALE GENOMIC DNA]</scope>
</reference>
<keyword evidence="3" id="KW-0934">Plastid</keyword>
<name>A0ABN9W3Z7_9DINO</name>
<evidence type="ECO:0000256" key="4">
    <source>
        <dbReference type="SAM" id="MobiDB-lite"/>
    </source>
</evidence>